<evidence type="ECO:0000256" key="2">
    <source>
        <dbReference type="SAM" id="Phobius"/>
    </source>
</evidence>
<organism evidence="4 5">
    <name type="scientific">Elysia crispata</name>
    <name type="common">lettuce slug</name>
    <dbReference type="NCBI Taxonomy" id="231223"/>
    <lineage>
        <taxon>Eukaryota</taxon>
        <taxon>Metazoa</taxon>
        <taxon>Spiralia</taxon>
        <taxon>Lophotrochozoa</taxon>
        <taxon>Mollusca</taxon>
        <taxon>Gastropoda</taxon>
        <taxon>Heterobranchia</taxon>
        <taxon>Euthyneura</taxon>
        <taxon>Panpulmonata</taxon>
        <taxon>Sacoglossa</taxon>
        <taxon>Placobranchoidea</taxon>
        <taxon>Plakobranchidae</taxon>
        <taxon>Elysia</taxon>
    </lineage>
</organism>
<dbReference type="InterPro" id="IPR047655">
    <property type="entry name" value="Transpos_IS630-like"/>
</dbReference>
<dbReference type="Gene3D" id="3.30.420.10">
    <property type="entry name" value="Ribonuclease H-like superfamily/Ribonuclease H"/>
    <property type="match status" value="1"/>
</dbReference>
<dbReference type="Pfam" id="PF00078">
    <property type="entry name" value="RVT_1"/>
    <property type="match status" value="1"/>
</dbReference>
<dbReference type="InterPro" id="IPR043502">
    <property type="entry name" value="DNA/RNA_pol_sf"/>
</dbReference>
<dbReference type="Proteomes" id="UP001283361">
    <property type="component" value="Unassembled WGS sequence"/>
</dbReference>
<dbReference type="SUPFAM" id="SSF46689">
    <property type="entry name" value="Homeodomain-like"/>
    <property type="match status" value="1"/>
</dbReference>
<dbReference type="NCBIfam" id="NF033545">
    <property type="entry name" value="transpos_IS630"/>
    <property type="match status" value="1"/>
</dbReference>
<dbReference type="PANTHER" id="PTHR33332">
    <property type="entry name" value="REVERSE TRANSCRIPTASE DOMAIN-CONTAINING PROTEIN"/>
    <property type="match status" value="1"/>
</dbReference>
<dbReference type="InterPro" id="IPR036397">
    <property type="entry name" value="RNaseH_sf"/>
</dbReference>
<keyword evidence="5" id="KW-1185">Reference proteome</keyword>
<feature type="region of interest" description="Disordered" evidence="1">
    <location>
        <begin position="106"/>
        <end position="125"/>
    </location>
</feature>
<dbReference type="SUPFAM" id="SSF56672">
    <property type="entry name" value="DNA/RNA polymerases"/>
    <property type="match status" value="1"/>
</dbReference>
<proteinExistence type="predicted"/>
<evidence type="ECO:0000256" key="1">
    <source>
        <dbReference type="SAM" id="MobiDB-lite"/>
    </source>
</evidence>
<keyword evidence="2" id="KW-0812">Transmembrane</keyword>
<dbReference type="GO" id="GO:0006259">
    <property type="term" value="P:DNA metabolic process"/>
    <property type="evidence" value="ECO:0007669"/>
    <property type="project" value="UniProtKB-ARBA"/>
</dbReference>
<evidence type="ECO:0000259" key="3">
    <source>
        <dbReference type="PROSITE" id="PS50878"/>
    </source>
</evidence>
<accession>A0AAE0ZRB9</accession>
<name>A0AAE0ZRB9_9GAST</name>
<dbReference type="GO" id="GO:0003676">
    <property type="term" value="F:nucleic acid binding"/>
    <property type="evidence" value="ECO:0007669"/>
    <property type="project" value="InterPro"/>
</dbReference>
<dbReference type="Gene3D" id="1.20.1070.10">
    <property type="entry name" value="Rhodopsin 7-helix transmembrane proteins"/>
    <property type="match status" value="1"/>
</dbReference>
<keyword evidence="2" id="KW-0472">Membrane</keyword>
<dbReference type="EMBL" id="JAWDGP010003531">
    <property type="protein sequence ID" value="KAK3773546.1"/>
    <property type="molecule type" value="Genomic_DNA"/>
</dbReference>
<comment type="caution">
    <text evidence="4">The sequence shown here is derived from an EMBL/GenBank/DDBJ whole genome shotgun (WGS) entry which is preliminary data.</text>
</comment>
<gene>
    <name evidence="4" type="ORF">RRG08_022257</name>
</gene>
<dbReference type="AlphaFoldDB" id="A0AAE0ZRB9"/>
<feature type="compositionally biased region" description="Basic and acidic residues" evidence="1">
    <location>
        <begin position="112"/>
        <end position="125"/>
    </location>
</feature>
<reference evidence="4" key="1">
    <citation type="journal article" date="2023" name="G3 (Bethesda)">
        <title>A reference genome for the long-term kleptoplast-retaining sea slug Elysia crispata morphotype clarki.</title>
        <authorList>
            <person name="Eastman K.E."/>
            <person name="Pendleton A.L."/>
            <person name="Shaikh M.A."/>
            <person name="Suttiyut T."/>
            <person name="Ogas R."/>
            <person name="Tomko P."/>
            <person name="Gavelis G."/>
            <person name="Widhalm J.R."/>
            <person name="Wisecaver J.H."/>
        </authorList>
    </citation>
    <scope>NUCLEOTIDE SEQUENCE</scope>
    <source>
        <strain evidence="4">ECLA1</strain>
    </source>
</reference>
<evidence type="ECO:0000313" key="5">
    <source>
        <dbReference type="Proteomes" id="UP001283361"/>
    </source>
</evidence>
<dbReference type="InterPro" id="IPR009057">
    <property type="entry name" value="Homeodomain-like_sf"/>
</dbReference>
<dbReference type="InterPro" id="IPR000477">
    <property type="entry name" value="RT_dom"/>
</dbReference>
<evidence type="ECO:0000313" key="4">
    <source>
        <dbReference type="EMBL" id="KAK3773546.1"/>
    </source>
</evidence>
<feature type="transmembrane region" description="Helical" evidence="2">
    <location>
        <begin position="14"/>
        <end position="36"/>
    </location>
</feature>
<keyword evidence="2" id="KW-1133">Transmembrane helix</keyword>
<dbReference type="PROSITE" id="PS50878">
    <property type="entry name" value="RT_POL"/>
    <property type="match status" value="1"/>
</dbReference>
<feature type="domain" description="Reverse transcriptase" evidence="3">
    <location>
        <begin position="107"/>
        <end position="359"/>
    </location>
</feature>
<dbReference type="InterPro" id="IPR038717">
    <property type="entry name" value="Tc1-like_DDE_dom"/>
</dbReference>
<protein>
    <recommendedName>
        <fullName evidence="3">Reverse transcriptase domain-containing protein</fullName>
    </recommendedName>
</protein>
<dbReference type="Pfam" id="PF13358">
    <property type="entry name" value="DDE_3"/>
    <property type="match status" value="1"/>
</dbReference>
<sequence>MPLRFKSVFTTKRTVLSIIVLFCVDVLLHLPVLTIFKVRWKTDPVSNTTFLAVVGESRDVHFYKQSLNDIINKNTIQVISFITMVTCTFLLRYKLYESSKVRSKPASVTRSGEGKDGSNQKKSHELSAKDVRVVQSVILISLKKVQRPLINLERKNCFELRLSTFHGHSGCFSTESALLRVANDILRYIHNKKSVLLILLDLSAAFDTIDHDILLARAHSRFGNDGKALYWLNAYLKDRTQTVSIDNNKATPSPLKYGVPQGSVLGPLLFTMYTAPVADIAERHGVNYHLYADDTQLYVPLDNTLETASYQKESIEKCVVEIADWMNSNKLKLNSDKTDVIVFGTNKALIDLNFNSVQIKSSSVPVSSSVKNLGCYLDANFTMSCQVNSICQQSYYHLKNIGMIRSYINKDTAQLLVNSLVMSRIDYFYSKVSVADKERLYQAHVRGDDYVRLAEILGINRTTAYHIIRRGNQREGVVALPRGGKRTEKVTAETQRTVLDIVHEHPDFTLVAINRELRARLPGELHVSTSTISNILQGQLITMKKLEDAPAERNSDATKEQRFEYCQWLMGNIQRFDLIFVDEAGINLWLKRTRGRARRGERAVRVLQGRRGHNLTMTFAVSARAGLIHHDLFQGGMTAERFNGFLNHVSEIYQPEMEVCFVFDNARAHMQARNLELPEGFNIKYLPPYSPFLNICENAFSIWKQALKTRLAEVREQTLDQPFDERMATLTQLAVQETIVVTEGKMDGAFRHMQSYMPLCFGREDVLM</sequence>